<dbReference type="RefSeq" id="WP_343187015.1">
    <property type="nucleotide sequence ID" value="NZ_JBCITM010000020.1"/>
</dbReference>
<evidence type="ECO:0000313" key="5">
    <source>
        <dbReference type="Proteomes" id="UP001407405"/>
    </source>
</evidence>
<feature type="domain" description="CAP-associated" evidence="3">
    <location>
        <begin position="83"/>
        <end position="215"/>
    </location>
</feature>
<dbReference type="PANTHER" id="PTHR31157">
    <property type="entry name" value="SCP DOMAIN-CONTAINING PROTEIN"/>
    <property type="match status" value="1"/>
</dbReference>
<keyword evidence="1" id="KW-0472">Membrane</keyword>
<protein>
    <submittedName>
        <fullName evidence="4">CAP-associated domain-containing protein</fullName>
    </submittedName>
</protein>
<proteinExistence type="predicted"/>
<accession>A0ABU9VX25</accession>
<dbReference type="CDD" id="cd05379">
    <property type="entry name" value="CAP_bacterial"/>
    <property type="match status" value="1"/>
</dbReference>
<dbReference type="EMBL" id="JBCITM010000020">
    <property type="protein sequence ID" value="MEN1761730.1"/>
    <property type="molecule type" value="Genomic_DNA"/>
</dbReference>
<dbReference type="Pfam" id="PF14504">
    <property type="entry name" value="CAP_assoc_N"/>
    <property type="match status" value="1"/>
</dbReference>
<dbReference type="Pfam" id="PF00188">
    <property type="entry name" value="CAP"/>
    <property type="match status" value="1"/>
</dbReference>
<dbReference type="InterPro" id="IPR029410">
    <property type="entry name" value="CAP_assoc"/>
</dbReference>
<dbReference type="PANTHER" id="PTHR31157:SF1">
    <property type="entry name" value="SCP DOMAIN-CONTAINING PROTEIN"/>
    <property type="match status" value="1"/>
</dbReference>
<dbReference type="InterPro" id="IPR035940">
    <property type="entry name" value="CAP_sf"/>
</dbReference>
<evidence type="ECO:0000259" key="3">
    <source>
        <dbReference type="Pfam" id="PF14504"/>
    </source>
</evidence>
<comment type="caution">
    <text evidence="4">The sequence shown here is derived from an EMBL/GenBank/DDBJ whole genome shotgun (WGS) entry which is preliminary data.</text>
</comment>
<dbReference type="Proteomes" id="UP001407405">
    <property type="component" value="Unassembled WGS sequence"/>
</dbReference>
<dbReference type="InterPro" id="IPR014044">
    <property type="entry name" value="CAP_dom"/>
</dbReference>
<keyword evidence="1" id="KW-1133">Transmembrane helix</keyword>
<sequence length="355" mass="40309">MKKETLIGIMAGIALGIMVTLTGGLFLYFQISQDSSPFITETPAEQPEESIYKEEPFLQPTQEEPVEEEPQATEQMVPQPITLGMSLEEVERFMGLPTEMVKSEYGFHWYLYTGDYHHYLQLGVLNHQVIAFYTNSAEYLWEEALMGMTKTQARQRYGTPETYIQKGNTRYFFPSPEEADRFLQAGEYLILFYDQHDSHQIHGVMKITEAVEKSLPGFHGTLSDPVRDGHEKQIFHLNNAFRANHGLPPYTWHEGAASAARKHSQDMAANRYFSHTSRQGTDPGDRLTREGVTWQMYGENIAQGPNAIFANNGWINSLGHRQNMLGDTTHLGVGSAFVINSGEGMYHTQKFVTPR</sequence>
<organism evidence="4 5">
    <name type="scientific">Anoxynatronum sibiricum</name>
    <dbReference type="NCBI Taxonomy" id="210623"/>
    <lineage>
        <taxon>Bacteria</taxon>
        <taxon>Bacillati</taxon>
        <taxon>Bacillota</taxon>
        <taxon>Clostridia</taxon>
        <taxon>Eubacteriales</taxon>
        <taxon>Clostridiaceae</taxon>
        <taxon>Anoxynatronum</taxon>
    </lineage>
</organism>
<dbReference type="Gene3D" id="3.40.33.10">
    <property type="entry name" value="CAP"/>
    <property type="match status" value="1"/>
</dbReference>
<evidence type="ECO:0000256" key="1">
    <source>
        <dbReference type="SAM" id="Phobius"/>
    </source>
</evidence>
<evidence type="ECO:0000259" key="2">
    <source>
        <dbReference type="Pfam" id="PF00188"/>
    </source>
</evidence>
<feature type="transmembrane region" description="Helical" evidence="1">
    <location>
        <begin position="7"/>
        <end position="29"/>
    </location>
</feature>
<dbReference type="SUPFAM" id="SSF55797">
    <property type="entry name" value="PR-1-like"/>
    <property type="match status" value="1"/>
</dbReference>
<name>A0ABU9VX25_9CLOT</name>
<keyword evidence="1" id="KW-0812">Transmembrane</keyword>
<feature type="domain" description="SCP" evidence="2">
    <location>
        <begin position="237"/>
        <end position="336"/>
    </location>
</feature>
<reference evidence="4 5" key="1">
    <citation type="submission" date="2024-04" db="EMBL/GenBank/DDBJ databases">
        <title>Genome sequencing and metabolic network reconstruction of aminoacids and betaine degradation by Anoxynatronum sibiricum.</title>
        <authorList>
            <person name="Detkova E.N."/>
            <person name="Boltjanskaja Y.V."/>
            <person name="Mardanov A.V."/>
            <person name="Kevbrin V."/>
        </authorList>
    </citation>
    <scope>NUCLEOTIDE SEQUENCE [LARGE SCALE GENOMIC DNA]</scope>
    <source>
        <strain evidence="4 5">Z-7981</strain>
    </source>
</reference>
<keyword evidence="5" id="KW-1185">Reference proteome</keyword>
<evidence type="ECO:0000313" key="4">
    <source>
        <dbReference type="EMBL" id="MEN1761730.1"/>
    </source>
</evidence>
<gene>
    <name evidence="4" type="ORF">AAIG11_14685</name>
</gene>